<dbReference type="Pfam" id="PF13426">
    <property type="entry name" value="PAS_9"/>
    <property type="match status" value="1"/>
</dbReference>
<dbReference type="EMBL" id="CP068053">
    <property type="protein sequence ID" value="QQT00285.1"/>
    <property type="molecule type" value="Genomic_DNA"/>
</dbReference>
<proteinExistence type="predicted"/>
<dbReference type="InterPro" id="IPR002645">
    <property type="entry name" value="STAS_dom"/>
</dbReference>
<dbReference type="KEGG" id="ppsr:I6J18_22400"/>
<dbReference type="Proteomes" id="UP000595254">
    <property type="component" value="Chromosome"/>
</dbReference>
<gene>
    <name evidence="3" type="ORF">I6J18_22400</name>
</gene>
<protein>
    <submittedName>
        <fullName evidence="3">STAS domain-containing protein</fullName>
    </submittedName>
</protein>
<dbReference type="RefSeq" id="WP_040373052.1">
    <property type="nucleotide sequence ID" value="NZ_CP068053.1"/>
</dbReference>
<dbReference type="PROSITE" id="PS50801">
    <property type="entry name" value="STAS"/>
    <property type="match status" value="1"/>
</dbReference>
<organism evidence="3 4">
    <name type="scientific">Peribacillus psychrosaccharolyticus</name>
    <name type="common">Bacillus psychrosaccharolyticus</name>
    <dbReference type="NCBI Taxonomy" id="1407"/>
    <lineage>
        <taxon>Bacteria</taxon>
        <taxon>Bacillati</taxon>
        <taxon>Bacillota</taxon>
        <taxon>Bacilli</taxon>
        <taxon>Bacillales</taxon>
        <taxon>Bacillaceae</taxon>
        <taxon>Peribacillus</taxon>
    </lineage>
</organism>
<dbReference type="Gene3D" id="3.30.450.20">
    <property type="entry name" value="PAS domain"/>
    <property type="match status" value="1"/>
</dbReference>
<dbReference type="InterPro" id="IPR000014">
    <property type="entry name" value="PAS"/>
</dbReference>
<dbReference type="InterPro" id="IPR036513">
    <property type="entry name" value="STAS_dom_sf"/>
</dbReference>
<dbReference type="NCBIfam" id="TIGR00229">
    <property type="entry name" value="sensory_box"/>
    <property type="match status" value="1"/>
</dbReference>
<reference evidence="3 4" key="1">
    <citation type="submission" date="2021-01" db="EMBL/GenBank/DDBJ databases">
        <title>FDA dAtabase for Regulatory Grade micrObial Sequences (FDA-ARGOS): Supporting development and validation of Infectious Disease Dx tests.</title>
        <authorList>
            <person name="Nelson B."/>
            <person name="Plummer A."/>
            <person name="Tallon L."/>
            <person name="Sadzewicz L."/>
            <person name="Zhao X."/>
            <person name="Boylan J."/>
            <person name="Ott S."/>
            <person name="Bowen H."/>
            <person name="Vavikolanu K."/>
            <person name="Mehta A."/>
            <person name="Aluvathingal J."/>
            <person name="Nadendla S."/>
            <person name="Myers T."/>
            <person name="Yan Y."/>
            <person name="Sichtig H."/>
        </authorList>
    </citation>
    <scope>NUCLEOTIDE SEQUENCE [LARGE SCALE GENOMIC DNA]</scope>
    <source>
        <strain evidence="3 4">FDAARGOS_1161</strain>
    </source>
</reference>
<dbReference type="PANTHER" id="PTHR33745">
    <property type="entry name" value="RSBT ANTAGONIST PROTEIN RSBS-RELATED"/>
    <property type="match status" value="1"/>
</dbReference>
<sequence>MSIGHVPADLEFTDILEHIDETIIIADLSHTITWMNDAAVKILGPLYSLFGIAENEDLIGKHMDFFHSHPAHQKQIMHELNHTYRTVITIKNSYVAETVIAPIYNKQQVKQGYILMLLDVTEKAQQEKEKEQTIALLSTPILKIWDSVLAIPIFGNLTNERADRLLETILKKCVEERAEFFLLDLSSLSKIDESSGYYINKIGQSLRLIGTECFVVGVSPSLASSISKSNFHWTTYLHVQQAIQEIMTRRGVSFSYIP</sequence>
<evidence type="ECO:0000313" key="3">
    <source>
        <dbReference type="EMBL" id="QQT00285.1"/>
    </source>
</evidence>
<dbReference type="InterPro" id="IPR035965">
    <property type="entry name" value="PAS-like_dom_sf"/>
</dbReference>
<dbReference type="SUPFAM" id="SSF52091">
    <property type="entry name" value="SpoIIaa-like"/>
    <property type="match status" value="1"/>
</dbReference>
<dbReference type="Pfam" id="PF01740">
    <property type="entry name" value="STAS"/>
    <property type="match status" value="1"/>
</dbReference>
<name>A0A974NMC3_PERPY</name>
<evidence type="ECO:0000259" key="1">
    <source>
        <dbReference type="PROSITE" id="PS50112"/>
    </source>
</evidence>
<dbReference type="SUPFAM" id="SSF55785">
    <property type="entry name" value="PYP-like sensor domain (PAS domain)"/>
    <property type="match status" value="1"/>
</dbReference>
<evidence type="ECO:0000259" key="2">
    <source>
        <dbReference type="PROSITE" id="PS50801"/>
    </source>
</evidence>
<dbReference type="AlphaFoldDB" id="A0A974NMC3"/>
<dbReference type="Gene3D" id="3.30.750.24">
    <property type="entry name" value="STAS domain"/>
    <property type="match status" value="1"/>
</dbReference>
<dbReference type="PANTHER" id="PTHR33745:SF8">
    <property type="entry name" value="BLUE-LIGHT PHOTORECEPTOR"/>
    <property type="match status" value="1"/>
</dbReference>
<dbReference type="PROSITE" id="PS50112">
    <property type="entry name" value="PAS"/>
    <property type="match status" value="1"/>
</dbReference>
<dbReference type="CDD" id="cd07041">
    <property type="entry name" value="STAS_RsbR_RsbS_like"/>
    <property type="match status" value="1"/>
</dbReference>
<accession>A0A974NMC3</accession>
<keyword evidence="4" id="KW-1185">Reference proteome</keyword>
<feature type="domain" description="STAS" evidence="2">
    <location>
        <begin position="138"/>
        <end position="250"/>
    </location>
</feature>
<dbReference type="CDD" id="cd00130">
    <property type="entry name" value="PAS"/>
    <property type="match status" value="1"/>
</dbReference>
<dbReference type="InterPro" id="IPR051932">
    <property type="entry name" value="Bact_StressResp_Reg"/>
</dbReference>
<evidence type="ECO:0000313" key="4">
    <source>
        <dbReference type="Proteomes" id="UP000595254"/>
    </source>
</evidence>
<feature type="domain" description="PAS" evidence="1">
    <location>
        <begin position="8"/>
        <end position="44"/>
    </location>
</feature>